<proteinExistence type="predicted"/>
<accession>A0A139PBQ6</accession>
<evidence type="ECO:0000313" key="2">
    <source>
        <dbReference type="Proteomes" id="UP000072653"/>
    </source>
</evidence>
<dbReference type="RefSeq" id="WP_061452958.1">
    <property type="nucleotide sequence ID" value="NZ_KQ969553.1"/>
</dbReference>
<reference evidence="1 2" key="1">
    <citation type="submission" date="2016-01" db="EMBL/GenBank/DDBJ databases">
        <title>Highly variable Streptococcus oralis are common among viridans streptococci isolated from primates.</title>
        <authorList>
            <person name="Denapaite D."/>
            <person name="Rieger M."/>
            <person name="Koendgen S."/>
            <person name="Brueckner R."/>
            <person name="Ochigava I."/>
            <person name="Kappeler P."/>
            <person name="Maetz-Rensing K."/>
            <person name="Leendertz F."/>
            <person name="Hakenbeck R."/>
        </authorList>
    </citation>
    <scope>NUCLEOTIDE SEQUENCE [LARGE SCALE GENOMIC DNA]</scope>
    <source>
        <strain evidence="1 2">DD16</strain>
    </source>
</reference>
<dbReference type="Proteomes" id="UP000072653">
    <property type="component" value="Unassembled WGS sequence"/>
</dbReference>
<evidence type="ECO:0000313" key="1">
    <source>
        <dbReference type="EMBL" id="KXT85601.1"/>
    </source>
</evidence>
<protein>
    <submittedName>
        <fullName evidence="1">Uncharacterized protein</fullName>
    </submittedName>
</protein>
<organism evidence="1 2">
    <name type="scientific">Streptococcus oralis</name>
    <dbReference type="NCBI Taxonomy" id="1303"/>
    <lineage>
        <taxon>Bacteria</taxon>
        <taxon>Bacillati</taxon>
        <taxon>Bacillota</taxon>
        <taxon>Bacilli</taxon>
        <taxon>Lactobacillales</taxon>
        <taxon>Streptococcaceae</taxon>
        <taxon>Streptococcus</taxon>
    </lineage>
</organism>
<comment type="caution">
    <text evidence="1">The sequence shown here is derived from an EMBL/GenBank/DDBJ whole genome shotgun (WGS) entry which is preliminary data.</text>
</comment>
<sequence>MNKKTIITKMVALKGAISNLYGKIEEIQNNQFLSAEGKENELETLKFKYEAWYAGYYDDLKKIADNLLPDKEAKRAETEVKALTDPGYQVAVQNAVKLFESGTLAVSTGKALIDHYKDDRTTLELFRNALGGIFGNGNPNSAELAQYIPADNSNRTKDLLNKFARAVDEMNYERLMSDHGFVMQRVEGAITFLESDYLDDNMDAIL</sequence>
<name>A0A139PBQ6_STROR</name>
<dbReference type="AlphaFoldDB" id="A0A139PBQ6"/>
<dbReference type="OrthoDB" id="9827509at2"/>
<gene>
    <name evidence="1" type="ORF">SORDD16_01382</name>
</gene>
<dbReference type="PATRIC" id="fig|1303.79.peg.1654"/>
<dbReference type="EMBL" id="LQOB01000267">
    <property type="protein sequence ID" value="KXT85601.1"/>
    <property type="molecule type" value="Genomic_DNA"/>
</dbReference>